<dbReference type="Proteomes" id="UP001203880">
    <property type="component" value="Unassembled WGS sequence"/>
</dbReference>
<evidence type="ECO:0000313" key="2">
    <source>
        <dbReference type="Proteomes" id="UP001203880"/>
    </source>
</evidence>
<reference evidence="1" key="1">
    <citation type="submission" date="2022-05" db="EMBL/GenBank/DDBJ databases">
        <authorList>
            <person name="Park J.-S."/>
        </authorList>
    </citation>
    <scope>NUCLEOTIDE SEQUENCE</scope>
    <source>
        <strain evidence="1">2012CJ41-6</strain>
    </source>
</reference>
<comment type="caution">
    <text evidence="1">The sequence shown here is derived from an EMBL/GenBank/DDBJ whole genome shotgun (WGS) entry which is preliminary data.</text>
</comment>
<name>A0ABT0Q5M1_9RHOB</name>
<proteinExistence type="predicted"/>
<keyword evidence="2" id="KW-1185">Reference proteome</keyword>
<dbReference type="RefSeq" id="WP_249711562.1">
    <property type="nucleotide sequence ID" value="NZ_JAMFMB010000022.1"/>
</dbReference>
<sequence>MPEPAATLSRSLDHVASLLDRARPGFPAAVAMGLGGDPLFIDLPEYRGGLGGQISAEALQVVAALYFSAEIEGTYLMSVAEELAANRFTLNLTDREAAERLERLADAMQQGWVGRDLRNQIFARVFGVGYADPNLGDTAVNREFEPQLARFCVALLRAAQSLGGYSSSTGTAMRAGVAAQSLLASLSGRMQGNTLIVAERLSQQLRVALNALNHRGLATLFRGANAWDVVRNVLGPDTPDLAGHITRAQTGLRLIGWMADHLPSLRSADSRAISAAISSEPQAAGWAELWLTAAGIDLASQPTHQSAPGWLQ</sequence>
<evidence type="ECO:0000313" key="1">
    <source>
        <dbReference type="EMBL" id="MCL6285097.1"/>
    </source>
</evidence>
<dbReference type="EMBL" id="JAMFMB010000022">
    <property type="protein sequence ID" value="MCL6285097.1"/>
    <property type="molecule type" value="Genomic_DNA"/>
</dbReference>
<gene>
    <name evidence="1" type="ORF">M3P21_16325</name>
</gene>
<protein>
    <submittedName>
        <fullName evidence="1">Uncharacterized protein</fullName>
    </submittedName>
</protein>
<accession>A0ABT0Q5M1</accession>
<organism evidence="1 2">
    <name type="scientific">Ruegeria spongiae</name>
    <dbReference type="NCBI Taxonomy" id="2942209"/>
    <lineage>
        <taxon>Bacteria</taxon>
        <taxon>Pseudomonadati</taxon>
        <taxon>Pseudomonadota</taxon>
        <taxon>Alphaproteobacteria</taxon>
        <taxon>Rhodobacterales</taxon>
        <taxon>Roseobacteraceae</taxon>
        <taxon>Ruegeria</taxon>
    </lineage>
</organism>